<dbReference type="SUPFAM" id="SSF103473">
    <property type="entry name" value="MFS general substrate transporter"/>
    <property type="match status" value="1"/>
</dbReference>
<feature type="transmembrane region" description="Helical" evidence="2">
    <location>
        <begin position="162"/>
        <end position="183"/>
    </location>
</feature>
<dbReference type="Proteomes" id="UP000018291">
    <property type="component" value="Unassembled WGS sequence"/>
</dbReference>
<feature type="transmembrane region" description="Helical" evidence="2">
    <location>
        <begin position="53"/>
        <end position="74"/>
    </location>
</feature>
<feature type="transmembrane region" description="Helical" evidence="2">
    <location>
        <begin position="626"/>
        <end position="647"/>
    </location>
</feature>
<feature type="transmembrane region" description="Helical" evidence="2">
    <location>
        <begin position="792"/>
        <end position="810"/>
    </location>
</feature>
<feature type="transmembrane region" description="Helical" evidence="2">
    <location>
        <begin position="591"/>
        <end position="614"/>
    </location>
</feature>
<proteinExistence type="predicted"/>
<dbReference type="SUPFAM" id="SSF53335">
    <property type="entry name" value="S-adenosyl-L-methionine-dependent methyltransferases"/>
    <property type="match status" value="1"/>
</dbReference>
<keyword evidence="2" id="KW-0812">Transmembrane</keyword>
<dbReference type="InterPro" id="IPR029063">
    <property type="entry name" value="SAM-dependent_MTases_sf"/>
</dbReference>
<dbReference type="InterPro" id="IPR036259">
    <property type="entry name" value="MFS_trans_sf"/>
</dbReference>
<comment type="caution">
    <text evidence="3">The sequence shown here is derived from an EMBL/GenBank/DDBJ whole genome shotgun (WGS) entry which is preliminary data.</text>
</comment>
<feature type="transmembrane region" description="Helical" evidence="2">
    <location>
        <begin position="86"/>
        <end position="110"/>
    </location>
</feature>
<feature type="transmembrane region" description="Helical" evidence="2">
    <location>
        <begin position="722"/>
        <end position="743"/>
    </location>
</feature>
<protein>
    <recommendedName>
        <fullName evidence="5">Spermidine synthase</fullName>
    </recommendedName>
</protein>
<name>R4Z139_9ACTN</name>
<feature type="transmembrane region" description="Helical" evidence="2">
    <location>
        <begin position="213"/>
        <end position="234"/>
    </location>
</feature>
<dbReference type="EMBL" id="CANL01000007">
    <property type="protein sequence ID" value="CCM63006.1"/>
    <property type="molecule type" value="Genomic_DNA"/>
</dbReference>
<organism evidence="3 4">
    <name type="scientific">Candidatus Neomicrothrix parvicella RN1</name>
    <dbReference type="NCBI Taxonomy" id="1229780"/>
    <lineage>
        <taxon>Bacteria</taxon>
        <taxon>Bacillati</taxon>
        <taxon>Actinomycetota</taxon>
        <taxon>Acidimicrobiia</taxon>
        <taxon>Acidimicrobiales</taxon>
        <taxon>Microthrixaceae</taxon>
        <taxon>Candidatus Neomicrothrix</taxon>
    </lineage>
</organism>
<accession>R4Z139</accession>
<reference evidence="3 4" key="1">
    <citation type="journal article" date="2013" name="ISME J.">
        <title>Metabolic model for the filamentous 'Candidatus Microthrix parvicella' based on genomic and metagenomic analyses.</title>
        <authorList>
            <person name="Jon McIlroy S."/>
            <person name="Kristiansen R."/>
            <person name="Albertsen M."/>
            <person name="Michael Karst S."/>
            <person name="Rossetti S."/>
            <person name="Lund Nielsen J."/>
            <person name="Tandoi V."/>
            <person name="James Seviour R."/>
            <person name="Nielsen P.H."/>
        </authorList>
    </citation>
    <scope>NUCLEOTIDE SEQUENCE [LARGE SCALE GENOMIC DNA]</scope>
    <source>
        <strain evidence="3 4">RN1</strain>
    </source>
</reference>
<gene>
    <name evidence="3" type="ORF">BN381_150119</name>
</gene>
<keyword evidence="4" id="KW-1185">Reference proteome</keyword>
<evidence type="ECO:0000256" key="1">
    <source>
        <dbReference type="SAM" id="MobiDB-lite"/>
    </source>
</evidence>
<keyword evidence="2" id="KW-0472">Membrane</keyword>
<evidence type="ECO:0000256" key="2">
    <source>
        <dbReference type="SAM" id="Phobius"/>
    </source>
</evidence>
<dbReference type="CDD" id="cd02440">
    <property type="entry name" value="AdoMet_MTases"/>
    <property type="match status" value="1"/>
</dbReference>
<feature type="transmembrane region" description="Helical" evidence="2">
    <location>
        <begin position="764"/>
        <end position="786"/>
    </location>
</feature>
<feature type="transmembrane region" description="Helical" evidence="2">
    <location>
        <begin position="20"/>
        <end position="41"/>
    </location>
</feature>
<dbReference type="AlphaFoldDB" id="R4Z139"/>
<feature type="transmembrane region" description="Helical" evidence="2">
    <location>
        <begin position="189"/>
        <end position="206"/>
    </location>
</feature>
<feature type="transmembrane region" description="Helical" evidence="2">
    <location>
        <begin position="653"/>
        <end position="676"/>
    </location>
</feature>
<sequence length="843" mass="90399">MNDSHAAETHPPSTAPARDVTARLTAAFVVGFVGLSTEIAYTRVISFKLFYYYTYFVIGLALLGLGAASAIVSLSPRLRRADTVSLVARLAPVAGVVGLVSYAVVARLQLDTQKIWASAVGIAGPQFLKLLVMSIALTMVFFAIGLVLAKLIVAEAHEVRRLYFWDLTGAALGCLTAVPLQAWIGPPNMIVASNLALVALGVWLAVRSGRHLAFAGGMGAVALAAMLLAVSIPIRTDATKTLRVDQEVLAGDWGAVFRVDATQTTKDLITLNHDGLWGSSIWRYDGTRKTTARFDIDSRQIPFAALDEPPENMLIIGAAGGNEIMAARTYGAKNIDAVELNPVTASLLRNEFAEFTGNITEQPGVNYVQGDGRTFLARSDKNYDLIWFVAPDSYAASNAATSGAFVLSESYLYTEEMLTTAYSHLTDRGMIVSQFGDFQFESAPNRTARYLATARSALNEEMGGKQGDFANHTGLTVEGVEASIAKISTILLFKNPPEPVAMERVTKVVEEIPDGRVVHLPGVDGTGEGITAQIISGDDATVTRLVADYPYDISAINDNGPFFWHFTPFSNVDAMFSRNYSDSEIAIGERLLLMLVLIATITAALFLWLPFGLARRKSTVKVRGKARLFLYFASIGLGFIFVEVAMIQRFSLLLGFPTLSLSVSLFTLLLATAVGARYSDRFGANVRVRLTATTVALWAVTLLYLVISRPITNVALAWPQGARIVLVFAMLFPIGVLLGMFLPTGIDRANLTAESQDPDDDGRLVAWCWAVNGFFSVLGSSTGTILSMSFGFNRTVVIGLLLYVVAAVLLSQGGGEPATDEQADPGVTGADDGMVDAAAPSAG</sequence>
<feature type="transmembrane region" description="Helical" evidence="2">
    <location>
        <begin position="130"/>
        <end position="153"/>
    </location>
</feature>
<dbReference type="HOGENOM" id="CLU_018383_0_0_11"/>
<keyword evidence="2" id="KW-1133">Transmembrane helix</keyword>
<dbReference type="OrthoDB" id="7510320at2"/>
<feature type="region of interest" description="Disordered" evidence="1">
    <location>
        <begin position="816"/>
        <end position="843"/>
    </location>
</feature>
<dbReference type="Gene3D" id="3.40.50.150">
    <property type="entry name" value="Vaccinia Virus protein VP39"/>
    <property type="match status" value="1"/>
</dbReference>
<evidence type="ECO:0000313" key="4">
    <source>
        <dbReference type="Proteomes" id="UP000018291"/>
    </source>
</evidence>
<dbReference type="STRING" id="1229780.BN381_150119"/>
<evidence type="ECO:0008006" key="5">
    <source>
        <dbReference type="Google" id="ProtNLM"/>
    </source>
</evidence>
<dbReference type="eggNOG" id="COG0421">
    <property type="taxonomic scope" value="Bacteria"/>
</dbReference>
<feature type="transmembrane region" description="Helical" evidence="2">
    <location>
        <begin position="688"/>
        <end position="707"/>
    </location>
</feature>
<evidence type="ECO:0000313" key="3">
    <source>
        <dbReference type="EMBL" id="CCM63006.1"/>
    </source>
</evidence>
<dbReference type="RefSeq" id="WP_012224998.1">
    <property type="nucleotide sequence ID" value="NZ_HG422565.1"/>
</dbReference>